<organism evidence="1 2">
    <name type="scientific">Armillaria gallica</name>
    <name type="common">Bulbous honey fungus</name>
    <name type="synonym">Armillaria bulbosa</name>
    <dbReference type="NCBI Taxonomy" id="47427"/>
    <lineage>
        <taxon>Eukaryota</taxon>
        <taxon>Fungi</taxon>
        <taxon>Dikarya</taxon>
        <taxon>Basidiomycota</taxon>
        <taxon>Agaricomycotina</taxon>
        <taxon>Agaricomycetes</taxon>
        <taxon>Agaricomycetidae</taxon>
        <taxon>Agaricales</taxon>
        <taxon>Marasmiineae</taxon>
        <taxon>Physalacriaceae</taxon>
        <taxon>Armillaria</taxon>
    </lineage>
</organism>
<evidence type="ECO:0000313" key="2">
    <source>
        <dbReference type="Proteomes" id="UP000217790"/>
    </source>
</evidence>
<dbReference type="Proteomes" id="UP000217790">
    <property type="component" value="Unassembled WGS sequence"/>
</dbReference>
<keyword evidence="2" id="KW-1185">Reference proteome</keyword>
<reference evidence="2" key="1">
    <citation type="journal article" date="2017" name="Nat. Ecol. Evol.">
        <title>Genome expansion and lineage-specific genetic innovations in the forest pathogenic fungi Armillaria.</title>
        <authorList>
            <person name="Sipos G."/>
            <person name="Prasanna A.N."/>
            <person name="Walter M.C."/>
            <person name="O'Connor E."/>
            <person name="Balint B."/>
            <person name="Krizsan K."/>
            <person name="Kiss B."/>
            <person name="Hess J."/>
            <person name="Varga T."/>
            <person name="Slot J."/>
            <person name="Riley R."/>
            <person name="Boka B."/>
            <person name="Rigling D."/>
            <person name="Barry K."/>
            <person name="Lee J."/>
            <person name="Mihaltcheva S."/>
            <person name="LaButti K."/>
            <person name="Lipzen A."/>
            <person name="Waldron R."/>
            <person name="Moloney N.M."/>
            <person name="Sperisen C."/>
            <person name="Kredics L."/>
            <person name="Vagvoelgyi C."/>
            <person name="Patrignani A."/>
            <person name="Fitzpatrick D."/>
            <person name="Nagy I."/>
            <person name="Doyle S."/>
            <person name="Anderson J.B."/>
            <person name="Grigoriev I.V."/>
            <person name="Gueldener U."/>
            <person name="Muensterkoetter M."/>
            <person name="Nagy L.G."/>
        </authorList>
    </citation>
    <scope>NUCLEOTIDE SEQUENCE [LARGE SCALE GENOMIC DNA]</scope>
    <source>
        <strain evidence="2">Ar21-2</strain>
    </source>
</reference>
<evidence type="ECO:0000313" key="1">
    <source>
        <dbReference type="EMBL" id="PBK91907.1"/>
    </source>
</evidence>
<accession>A0A2H3DS27</accession>
<dbReference type="AlphaFoldDB" id="A0A2H3DS27"/>
<gene>
    <name evidence="1" type="ORF">ARMGADRAFT_899131</name>
</gene>
<feature type="non-terminal residue" evidence="1">
    <location>
        <position position="1"/>
    </location>
</feature>
<sequence>QRTQTPADEKLRTALANMRYTSATKVDIAFLQSKVAGKPTAAKIMDKEFQNISIITRLNVHKDKYNRIGAIQFTEETGQELTVFYSDDKLSASENNGRASGKSFLLHNSVPVLCNATQLLWSASPSSNDKQIPPTLSLCKGMPIMIRTNSATELCITKGQEGTVYAWTEGTGPHGKRVFEVLFVSLIRPLSEVRVPGLPSNVVLVVCSSNTVICSLLDDTTVKLSYTQVEVIINFSMTDFASQGKTYPYNPVNLNNCRTHQSYYTALSQTAIAEGTLLLPALSNFCASLVDMHKIQGGCSGHLQQEFRELEMLDDITLQMYDGMLPVTVLGETQYSLIHSFQDYIGTEYTPPNMDTKLMWSVVDPFIMSSSMKTKPDSHLPELPSISLKKSSTIWNITTMKPAEKHKGHTSDTFDSKQAAMDKRAARSIAPNMPAGCEWSNNSCAYDAVLFILYNMWRSDDTQYSIEYMELHNQWLDMATASFRRHMLGEYSLEEVRDYIRRALHHEYPSDFVFGRNTSVKALMMQLLCCGDTFSSDTYLCQCGQSTPISMQQCCVVVPHSTAPLGWTTLQQFFNNTHSIPISTPESMCISCKRNAPRCTVYNMSPPVILMAVAFIETPPDESITLDTSNGLVCYKIVGIIYFGNNHFMARYIDHDNIIWFNNGMIQK</sequence>
<name>A0A2H3DS27_ARMGA</name>
<dbReference type="OrthoDB" id="3247165at2759"/>
<dbReference type="EMBL" id="KZ293660">
    <property type="protein sequence ID" value="PBK91907.1"/>
    <property type="molecule type" value="Genomic_DNA"/>
</dbReference>
<proteinExistence type="predicted"/>
<feature type="non-terminal residue" evidence="1">
    <location>
        <position position="668"/>
    </location>
</feature>
<dbReference type="OMA" id="TSEYVEC"/>
<dbReference type="InParanoid" id="A0A2H3DS27"/>
<protein>
    <submittedName>
        <fullName evidence="1">Uncharacterized protein</fullName>
    </submittedName>
</protein>
<dbReference type="STRING" id="47427.A0A2H3DS27"/>